<evidence type="ECO:0000313" key="14">
    <source>
        <dbReference type="Proteomes" id="UP000239814"/>
    </source>
</evidence>
<keyword evidence="6" id="KW-0521">NADP</keyword>
<dbReference type="Gene3D" id="1.10.490.10">
    <property type="entry name" value="Globins"/>
    <property type="match status" value="1"/>
</dbReference>
<dbReference type="Gene3D" id="3.40.50.80">
    <property type="entry name" value="Nucleotide-binding domain of ferredoxin-NADP reductase (FNR) module"/>
    <property type="match status" value="1"/>
</dbReference>
<dbReference type="InterPro" id="IPR008333">
    <property type="entry name" value="Cbr1-like_FAD-bd_dom"/>
</dbReference>
<evidence type="ECO:0000256" key="10">
    <source>
        <dbReference type="ARBA" id="ARBA00049433"/>
    </source>
</evidence>
<dbReference type="Gene3D" id="2.40.30.10">
    <property type="entry name" value="Translation factors"/>
    <property type="match status" value="1"/>
</dbReference>
<accession>A0A2S0KCN0</accession>
<dbReference type="SUPFAM" id="SSF63380">
    <property type="entry name" value="Riboflavin synthase domain-like"/>
    <property type="match status" value="1"/>
</dbReference>
<dbReference type="GO" id="GO:0020037">
    <property type="term" value="F:heme binding"/>
    <property type="evidence" value="ECO:0007669"/>
    <property type="project" value="InterPro"/>
</dbReference>
<dbReference type="Pfam" id="PF00042">
    <property type="entry name" value="Globin"/>
    <property type="match status" value="1"/>
</dbReference>
<keyword evidence="11" id="KW-0561">Oxygen transport</keyword>
<keyword evidence="11" id="KW-0349">Heme</keyword>
<keyword evidence="11" id="KW-0408">Iron</keyword>
<dbReference type="AlphaFoldDB" id="A0A2S0KCN0"/>
<reference evidence="13 14" key="1">
    <citation type="submission" date="2018-03" db="EMBL/GenBank/DDBJ databases">
        <title>Characteristics and genome of n-alkane degrading marine bacteria Gordonia iterans isolated from crude oil contaminated in Tae-an, South Korea.</title>
        <authorList>
            <person name="Lee S.-S."/>
            <person name="Kim H."/>
        </authorList>
    </citation>
    <scope>NUCLEOTIDE SEQUENCE [LARGE SCALE GENOMIC DNA]</scope>
    <source>
        <strain evidence="13 14">Co17</strain>
    </source>
</reference>
<dbReference type="SUPFAM" id="SSF46458">
    <property type="entry name" value="Globin-like"/>
    <property type="match status" value="1"/>
</dbReference>
<dbReference type="KEGG" id="git:C6V83_03250"/>
<comment type="catalytic activity">
    <reaction evidence="10">
        <text>2 nitric oxide + NADPH + 2 O2 = 2 nitrate + NADP(+) + H(+)</text>
        <dbReference type="Rhea" id="RHEA:19465"/>
        <dbReference type="ChEBI" id="CHEBI:15378"/>
        <dbReference type="ChEBI" id="CHEBI:15379"/>
        <dbReference type="ChEBI" id="CHEBI:16480"/>
        <dbReference type="ChEBI" id="CHEBI:17632"/>
        <dbReference type="ChEBI" id="CHEBI:57783"/>
        <dbReference type="ChEBI" id="CHEBI:58349"/>
        <dbReference type="EC" id="1.14.12.17"/>
    </reaction>
</comment>
<protein>
    <recommendedName>
        <fullName evidence="4">nitric oxide dioxygenase</fullName>
        <ecNumber evidence="4">1.14.12.17</ecNumber>
    </recommendedName>
</protein>
<dbReference type="OrthoDB" id="3213438at2"/>
<dbReference type="InterPro" id="IPR017927">
    <property type="entry name" value="FAD-bd_FR_type"/>
</dbReference>
<gene>
    <name evidence="13" type="ORF">C6V83_03250</name>
</gene>
<dbReference type="GO" id="GO:0019825">
    <property type="term" value="F:oxygen binding"/>
    <property type="evidence" value="ECO:0007669"/>
    <property type="project" value="InterPro"/>
</dbReference>
<evidence type="ECO:0000256" key="4">
    <source>
        <dbReference type="ARBA" id="ARBA00012229"/>
    </source>
</evidence>
<feature type="domain" description="FAD-binding FR-type" evidence="12">
    <location>
        <begin position="142"/>
        <end position="243"/>
    </location>
</feature>
<keyword evidence="11" id="KW-0479">Metal-binding</keyword>
<dbReference type="InterPro" id="IPR012292">
    <property type="entry name" value="Globin/Proto"/>
</dbReference>
<evidence type="ECO:0000256" key="11">
    <source>
        <dbReference type="RuleBase" id="RU000356"/>
    </source>
</evidence>
<evidence type="ECO:0000256" key="8">
    <source>
        <dbReference type="ARBA" id="ARBA00023027"/>
    </source>
</evidence>
<keyword evidence="8" id="KW-0520">NAD</keyword>
<keyword evidence="14" id="KW-1185">Reference proteome</keyword>
<dbReference type="Proteomes" id="UP000239814">
    <property type="component" value="Chromosome"/>
</dbReference>
<dbReference type="InterPro" id="IPR017938">
    <property type="entry name" value="Riboflavin_synthase-like_b-brl"/>
</dbReference>
<dbReference type="GO" id="GO:0051537">
    <property type="term" value="F:2 iron, 2 sulfur cluster binding"/>
    <property type="evidence" value="ECO:0007669"/>
    <property type="project" value="UniProtKB-KW"/>
</dbReference>
<dbReference type="InterPro" id="IPR050415">
    <property type="entry name" value="MRET"/>
</dbReference>
<dbReference type="EMBL" id="CP027433">
    <property type="protein sequence ID" value="AVL99444.1"/>
    <property type="molecule type" value="Genomic_DNA"/>
</dbReference>
<dbReference type="GO" id="GO:0005344">
    <property type="term" value="F:oxygen carrier activity"/>
    <property type="evidence" value="ECO:0007669"/>
    <property type="project" value="UniProtKB-KW"/>
</dbReference>
<organism evidence="13 14">
    <name type="scientific">Gordonia iterans</name>
    <dbReference type="NCBI Taxonomy" id="1004901"/>
    <lineage>
        <taxon>Bacteria</taxon>
        <taxon>Bacillati</taxon>
        <taxon>Actinomycetota</taxon>
        <taxon>Actinomycetes</taxon>
        <taxon>Mycobacteriales</taxon>
        <taxon>Gordoniaceae</taxon>
        <taxon>Gordonia</taxon>
    </lineage>
</organism>
<comment type="cofactor">
    <cofactor evidence="2">
        <name>FAD</name>
        <dbReference type="ChEBI" id="CHEBI:57692"/>
    </cofactor>
</comment>
<evidence type="ECO:0000313" key="13">
    <source>
        <dbReference type="EMBL" id="AVL99444.1"/>
    </source>
</evidence>
<dbReference type="PANTHER" id="PTHR47354">
    <property type="entry name" value="NADH OXIDOREDUCTASE HCR"/>
    <property type="match status" value="1"/>
</dbReference>
<evidence type="ECO:0000259" key="12">
    <source>
        <dbReference type="PROSITE" id="PS51384"/>
    </source>
</evidence>
<dbReference type="PANTHER" id="PTHR47354:SF5">
    <property type="entry name" value="PROTEIN RFBI"/>
    <property type="match status" value="1"/>
</dbReference>
<dbReference type="InterPro" id="IPR039261">
    <property type="entry name" value="FNR_nucleotide-bd"/>
</dbReference>
<comment type="cofactor">
    <cofactor evidence="1">
        <name>heme b</name>
        <dbReference type="ChEBI" id="CHEBI:60344"/>
    </cofactor>
</comment>
<dbReference type="InterPro" id="IPR001433">
    <property type="entry name" value="OxRdtase_FAD/NAD-bd"/>
</dbReference>
<dbReference type="InterPro" id="IPR009050">
    <property type="entry name" value="Globin-like_sf"/>
</dbReference>
<evidence type="ECO:0000256" key="2">
    <source>
        <dbReference type="ARBA" id="ARBA00001974"/>
    </source>
</evidence>
<evidence type="ECO:0000256" key="7">
    <source>
        <dbReference type="ARBA" id="ARBA00023014"/>
    </source>
</evidence>
<dbReference type="EC" id="1.14.12.17" evidence="4"/>
<proteinExistence type="inferred from homology"/>
<dbReference type="RefSeq" id="WP_105941179.1">
    <property type="nucleotide sequence ID" value="NZ_CP027433.1"/>
</dbReference>
<dbReference type="CDD" id="cd19753">
    <property type="entry name" value="Mb-like_oxidoreductase"/>
    <property type="match status" value="1"/>
</dbReference>
<dbReference type="Pfam" id="PF00175">
    <property type="entry name" value="NAD_binding_1"/>
    <property type="match status" value="1"/>
</dbReference>
<keyword evidence="11" id="KW-0813">Transport</keyword>
<name>A0A2S0KCN0_9ACTN</name>
<comment type="similarity">
    <text evidence="3">In the C-terminal section; belongs to the flavoprotein pyridine nucleotide cytochrome reductase family.</text>
</comment>
<dbReference type="GO" id="GO:0008941">
    <property type="term" value="F:nitric oxide dioxygenase NAD(P)H activity"/>
    <property type="evidence" value="ECO:0007669"/>
    <property type="project" value="UniProtKB-EC"/>
</dbReference>
<evidence type="ECO:0000256" key="3">
    <source>
        <dbReference type="ARBA" id="ARBA00006401"/>
    </source>
</evidence>
<comment type="similarity">
    <text evidence="11">Belongs to the globin family.</text>
</comment>
<dbReference type="InterPro" id="IPR000971">
    <property type="entry name" value="Globin"/>
</dbReference>
<comment type="catalytic activity">
    <reaction evidence="9">
        <text>2 nitric oxide + NADH + 2 O2 = 2 nitrate + NAD(+) + H(+)</text>
        <dbReference type="Rhea" id="RHEA:19469"/>
        <dbReference type="ChEBI" id="CHEBI:15378"/>
        <dbReference type="ChEBI" id="CHEBI:15379"/>
        <dbReference type="ChEBI" id="CHEBI:16480"/>
        <dbReference type="ChEBI" id="CHEBI:17632"/>
        <dbReference type="ChEBI" id="CHEBI:57540"/>
        <dbReference type="ChEBI" id="CHEBI:57945"/>
        <dbReference type="EC" id="1.14.12.17"/>
    </reaction>
</comment>
<evidence type="ECO:0000256" key="1">
    <source>
        <dbReference type="ARBA" id="ARBA00001970"/>
    </source>
</evidence>
<keyword evidence="7" id="KW-0411">Iron-sulfur</keyword>
<dbReference type="PROSITE" id="PS51384">
    <property type="entry name" value="FAD_FR"/>
    <property type="match status" value="1"/>
</dbReference>
<sequence>MSESTQPVLHRLRDLIAADPDGFAGRVLARLFGLSPATRDLFPAHLSHLRQAFTQVLDHVLEALPGESGHDELIEFLAQLGRDHRKYGVADEHYDLMLRALVTESAALFGPDWKDETADTVVQAMMLTTGVMRGAAQSVEGPATWRAKVVQKFTINRERAVVRLVAIDPTPPLLPGQYVETTIPQWPHSWRDLSPAVPPNENGELEFHVRAVPGGHVSTSIVKETAPGDVWTFAQSHGVLHVDPERPVLMVAGGSGLAPLRALLLAMARRADSPPTHLFYGARFPGELYDLAVLRDLAATNPWLRVTGVIEETTDPWWAQGAPDPHQWGVEIVVGRVGDVAAKFADWSGWQVLIAGPEDMIASTKLKLRLAGVPIDQMLHDPVHS</sequence>
<evidence type="ECO:0000256" key="6">
    <source>
        <dbReference type="ARBA" id="ARBA00022857"/>
    </source>
</evidence>
<dbReference type="SUPFAM" id="SSF52343">
    <property type="entry name" value="Ferredoxin reductase-like, C-terminal NADP-linked domain"/>
    <property type="match status" value="1"/>
</dbReference>
<evidence type="ECO:0000256" key="5">
    <source>
        <dbReference type="ARBA" id="ARBA00022714"/>
    </source>
</evidence>
<keyword evidence="5" id="KW-0001">2Fe-2S</keyword>
<evidence type="ECO:0000256" key="9">
    <source>
        <dbReference type="ARBA" id="ARBA00048649"/>
    </source>
</evidence>
<dbReference type="PRINTS" id="PR00410">
    <property type="entry name" value="PHEHYDRXLASE"/>
</dbReference>
<dbReference type="Pfam" id="PF00970">
    <property type="entry name" value="FAD_binding_6"/>
    <property type="match status" value="1"/>
</dbReference>